<dbReference type="EMBL" id="GL945433">
    <property type="protein sequence ID" value="EGO25995.1"/>
    <property type="molecule type" value="Genomic_DNA"/>
</dbReference>
<keyword evidence="1" id="KW-0812">Transmembrane</keyword>
<dbReference type="KEGG" id="sla:SERLADRAFT_388791"/>
<dbReference type="AlphaFoldDB" id="F8NV40"/>
<dbReference type="GeneID" id="18811354"/>
<proteinExistence type="predicted"/>
<dbReference type="OrthoDB" id="2986010at2759"/>
<name>F8NV40_SERL9</name>
<dbReference type="HOGENOM" id="CLU_1428793_0_0_1"/>
<dbReference type="Proteomes" id="UP000008064">
    <property type="component" value="Unassembled WGS sequence"/>
</dbReference>
<organism>
    <name type="scientific">Serpula lacrymans var. lacrymans (strain S7.9)</name>
    <name type="common">Dry rot fungus</name>
    <dbReference type="NCBI Taxonomy" id="578457"/>
    <lineage>
        <taxon>Eukaryota</taxon>
        <taxon>Fungi</taxon>
        <taxon>Dikarya</taxon>
        <taxon>Basidiomycota</taxon>
        <taxon>Agaricomycotina</taxon>
        <taxon>Agaricomycetes</taxon>
        <taxon>Agaricomycetidae</taxon>
        <taxon>Boletales</taxon>
        <taxon>Coniophorineae</taxon>
        <taxon>Serpulaceae</taxon>
        <taxon>Serpula</taxon>
    </lineage>
</organism>
<keyword evidence="1" id="KW-0472">Membrane</keyword>
<dbReference type="RefSeq" id="XP_007318117.1">
    <property type="nucleotide sequence ID" value="XM_007318055.1"/>
</dbReference>
<evidence type="ECO:0000313" key="2">
    <source>
        <dbReference type="EMBL" id="EGO25995.1"/>
    </source>
</evidence>
<accession>F8NV40</accession>
<gene>
    <name evidence="2" type="ORF">SERLADRAFT_388791</name>
</gene>
<sequence>MEQRSSVNSPCLDNSQTRYVSADHGFPPPHIIVAYKGRRRAYGRKAIKDMGYSNVLISILEQFDLSTELVDVGNTPPGVLKITNAQGKTTQCRLFALFFDTRGFGDRGYVPVVLNDDSWAELIDNILKLELASAHPESELSLQSSDITKVLGTRETVMSALALFILALAILIFVAAVRLLFLGAKSAPRS</sequence>
<keyword evidence="1" id="KW-1133">Transmembrane helix</keyword>
<feature type="transmembrane region" description="Helical" evidence="1">
    <location>
        <begin position="157"/>
        <end position="181"/>
    </location>
</feature>
<reference evidence="2" key="1">
    <citation type="submission" date="2011-04" db="EMBL/GenBank/DDBJ databases">
        <title>Evolution of plant cell wall degrading machinery underlies the functional diversity of forest fungi.</title>
        <authorList>
            <consortium name="US DOE Joint Genome Institute (JGI-PGF)"/>
            <person name="Eastwood D.C."/>
            <person name="Floudas D."/>
            <person name="Binder M."/>
            <person name="Majcherczyk A."/>
            <person name="Schneider P."/>
            <person name="Aerts A."/>
            <person name="Asiegbu F.O."/>
            <person name="Baker S.E."/>
            <person name="Barry K."/>
            <person name="Bendiksby M."/>
            <person name="Blumentritt M."/>
            <person name="Coutinho P.M."/>
            <person name="Cullen D."/>
            <person name="Cullen D."/>
            <person name="Gathman A."/>
            <person name="Goodell B."/>
            <person name="Henrissat B."/>
            <person name="Ihrmark K."/>
            <person name="Kauserud H."/>
            <person name="Kohler A."/>
            <person name="LaButti K."/>
            <person name="Lapidus A."/>
            <person name="Lavin J.L."/>
            <person name="Lee Y.-H."/>
            <person name="Lindquist E."/>
            <person name="Lilly W."/>
            <person name="Lucas S."/>
            <person name="Morin E."/>
            <person name="Murat C."/>
            <person name="Oguiza J.A."/>
            <person name="Park J."/>
            <person name="Pisabarro A.G."/>
            <person name="Riley R."/>
            <person name="Rosling A."/>
            <person name="Salamov A."/>
            <person name="Schmidt O."/>
            <person name="Schmutz J."/>
            <person name="Skrede I."/>
            <person name="Stenlid J."/>
            <person name="Wiebenga A."/>
            <person name="Xie X."/>
            <person name="Kues U."/>
            <person name="Hibbett D.S."/>
            <person name="Hoffmeister D."/>
            <person name="Hogberg N."/>
            <person name="Martin F."/>
            <person name="Grigoriev I.V."/>
            <person name="Watkinson S.C."/>
        </authorList>
    </citation>
    <scope>NUCLEOTIDE SEQUENCE</scope>
    <source>
        <strain evidence="2">S7.9</strain>
    </source>
</reference>
<evidence type="ECO:0000256" key="1">
    <source>
        <dbReference type="SAM" id="Phobius"/>
    </source>
</evidence>
<protein>
    <submittedName>
        <fullName evidence="2">Uncharacterized protein</fullName>
    </submittedName>
</protein>